<dbReference type="PANTHER" id="PTHR33426:SF30">
    <property type="match status" value="1"/>
</dbReference>
<dbReference type="PANTHER" id="PTHR33426">
    <property type="entry name" value="C2H2-TYPE DOMAIN-CONTAINING PROTEIN"/>
    <property type="match status" value="1"/>
</dbReference>
<dbReference type="AlphaFoldDB" id="A0A9X9PWK2"/>
<proteinExistence type="predicted"/>
<accession>A0A9X9PWK2</accession>
<name>A0A9X9PWK2_GULGU</name>
<evidence type="ECO:0000313" key="2">
    <source>
        <dbReference type="EMBL" id="VCW69819.1"/>
    </source>
</evidence>
<keyword evidence="1" id="KW-0472">Membrane</keyword>
<feature type="transmembrane region" description="Helical" evidence="1">
    <location>
        <begin position="21"/>
        <end position="40"/>
    </location>
</feature>
<protein>
    <submittedName>
        <fullName evidence="2">Uncharacterized protein</fullName>
    </submittedName>
</protein>
<keyword evidence="1" id="KW-0812">Transmembrane</keyword>
<sequence length="49" mass="5493">MAKGFPTHITFKRSLSSMNSLMLSQVCNLAEGFFTFFTLIRSLSSMNSL</sequence>
<organism evidence="2 3">
    <name type="scientific">Gulo gulo</name>
    <name type="common">Wolverine</name>
    <name type="synonym">Gluton</name>
    <dbReference type="NCBI Taxonomy" id="48420"/>
    <lineage>
        <taxon>Eukaryota</taxon>
        <taxon>Metazoa</taxon>
        <taxon>Chordata</taxon>
        <taxon>Craniata</taxon>
        <taxon>Vertebrata</taxon>
        <taxon>Euteleostomi</taxon>
        <taxon>Mammalia</taxon>
        <taxon>Eutheria</taxon>
        <taxon>Laurasiatheria</taxon>
        <taxon>Carnivora</taxon>
        <taxon>Caniformia</taxon>
        <taxon>Musteloidea</taxon>
        <taxon>Mustelidae</taxon>
        <taxon>Guloninae</taxon>
        <taxon>Gulo</taxon>
    </lineage>
</organism>
<evidence type="ECO:0000313" key="3">
    <source>
        <dbReference type="Proteomes" id="UP000269945"/>
    </source>
</evidence>
<gene>
    <name evidence="2" type="ORF">BN2614_LOCUS4</name>
</gene>
<reference evidence="2 3" key="1">
    <citation type="submission" date="2018-10" db="EMBL/GenBank/DDBJ databases">
        <authorList>
            <person name="Ekblom R."/>
            <person name="Jareborg N."/>
        </authorList>
    </citation>
    <scope>NUCLEOTIDE SEQUENCE [LARGE SCALE GENOMIC DNA]</scope>
    <source>
        <tissue evidence="2">Muscle</tissue>
    </source>
</reference>
<comment type="caution">
    <text evidence="2">The sequence shown here is derived from an EMBL/GenBank/DDBJ whole genome shotgun (WGS) entry which is preliminary data.</text>
</comment>
<feature type="non-terminal residue" evidence="2">
    <location>
        <position position="49"/>
    </location>
</feature>
<evidence type="ECO:0000256" key="1">
    <source>
        <dbReference type="SAM" id="Phobius"/>
    </source>
</evidence>
<dbReference type="Proteomes" id="UP000269945">
    <property type="component" value="Unassembled WGS sequence"/>
</dbReference>
<keyword evidence="1" id="KW-1133">Transmembrane helix</keyword>
<dbReference type="EMBL" id="CYRY02005385">
    <property type="protein sequence ID" value="VCW69819.1"/>
    <property type="molecule type" value="Genomic_DNA"/>
</dbReference>
<keyword evidence="3" id="KW-1185">Reference proteome</keyword>